<name>A0A9W4XY83_9PLEO</name>
<dbReference type="AlphaFoldDB" id="A0A9W4XY83"/>
<reference evidence="1" key="1">
    <citation type="submission" date="2023-01" db="EMBL/GenBank/DDBJ databases">
        <authorList>
            <person name="Van Ghelder C."/>
            <person name="Rancurel C."/>
        </authorList>
    </citation>
    <scope>NUCLEOTIDE SEQUENCE</scope>
    <source>
        <strain evidence="1">CNCM I-4278</strain>
    </source>
</reference>
<protein>
    <submittedName>
        <fullName evidence="1">Uncharacterized protein</fullName>
    </submittedName>
</protein>
<evidence type="ECO:0000313" key="2">
    <source>
        <dbReference type="Proteomes" id="UP001152607"/>
    </source>
</evidence>
<keyword evidence="2" id="KW-1185">Reference proteome</keyword>
<sequence length="109" mass="11964">MFAHSLRSKLSNAGKSDELILWFGQTGGRVSFHYALPVLVGCKCVVLTPCSFRFGAIFAGNQSLQPCSLSNSAGSEFHVRNAMRMAFGCIDVWTLPRNLIPAEMQHSRS</sequence>
<organism evidence="1 2">
    <name type="scientific">Periconia digitata</name>
    <dbReference type="NCBI Taxonomy" id="1303443"/>
    <lineage>
        <taxon>Eukaryota</taxon>
        <taxon>Fungi</taxon>
        <taxon>Dikarya</taxon>
        <taxon>Ascomycota</taxon>
        <taxon>Pezizomycotina</taxon>
        <taxon>Dothideomycetes</taxon>
        <taxon>Pleosporomycetidae</taxon>
        <taxon>Pleosporales</taxon>
        <taxon>Massarineae</taxon>
        <taxon>Periconiaceae</taxon>
        <taxon>Periconia</taxon>
    </lineage>
</organism>
<proteinExistence type="predicted"/>
<accession>A0A9W4XY83</accession>
<evidence type="ECO:0000313" key="1">
    <source>
        <dbReference type="EMBL" id="CAI6339232.1"/>
    </source>
</evidence>
<dbReference type="Proteomes" id="UP001152607">
    <property type="component" value="Unassembled WGS sequence"/>
</dbReference>
<dbReference type="EMBL" id="CAOQHR010000009">
    <property type="protein sequence ID" value="CAI6339232.1"/>
    <property type="molecule type" value="Genomic_DNA"/>
</dbReference>
<comment type="caution">
    <text evidence="1">The sequence shown here is derived from an EMBL/GenBank/DDBJ whole genome shotgun (WGS) entry which is preliminary data.</text>
</comment>
<gene>
    <name evidence="1" type="ORF">PDIGIT_LOCUS12383</name>
</gene>